<organism evidence="1">
    <name type="scientific">Zea mays</name>
    <name type="common">Maize</name>
    <dbReference type="NCBI Taxonomy" id="4577"/>
    <lineage>
        <taxon>Eukaryota</taxon>
        <taxon>Viridiplantae</taxon>
        <taxon>Streptophyta</taxon>
        <taxon>Embryophyta</taxon>
        <taxon>Tracheophyta</taxon>
        <taxon>Spermatophyta</taxon>
        <taxon>Magnoliopsida</taxon>
        <taxon>Liliopsida</taxon>
        <taxon>Poales</taxon>
        <taxon>Poaceae</taxon>
        <taxon>PACMAD clade</taxon>
        <taxon>Panicoideae</taxon>
        <taxon>Andropogonodae</taxon>
        <taxon>Andropogoneae</taxon>
        <taxon>Tripsacinae</taxon>
        <taxon>Zea</taxon>
    </lineage>
</organism>
<evidence type="ECO:0000313" key="1">
    <source>
        <dbReference type="EMBL" id="AQK41644.1"/>
    </source>
</evidence>
<sequence>MRLETWSLSWRKQKRSAVSLLLSSRHGRTSSIYPKCEGHH</sequence>
<gene>
    <name evidence="1" type="ORF">ZEAMMB73_Zm00001d024625</name>
</gene>
<dbReference type="AlphaFoldDB" id="A0A1D6J0Q4"/>
<proteinExistence type="predicted"/>
<protein>
    <submittedName>
        <fullName evidence="1">Protein MICRORCHIDIA 1</fullName>
    </submittedName>
</protein>
<accession>A0A1D6J0Q4</accession>
<reference evidence="1" key="1">
    <citation type="submission" date="2015-12" db="EMBL/GenBank/DDBJ databases">
        <title>Update maize B73 reference genome by single molecule sequencing technologies.</title>
        <authorList>
            <consortium name="Maize Genome Sequencing Project"/>
            <person name="Ware D."/>
        </authorList>
    </citation>
    <scope>NUCLEOTIDE SEQUENCE</scope>
    <source>
        <tissue evidence="1">Seedling</tissue>
    </source>
</reference>
<dbReference type="EMBL" id="CM000786">
    <property type="protein sequence ID" value="AQK41644.1"/>
    <property type="molecule type" value="Genomic_DNA"/>
</dbReference>
<name>A0A1D6J0Q4_MAIZE</name>